<dbReference type="SUPFAM" id="SSF53187">
    <property type="entry name" value="Zn-dependent exopeptidases"/>
    <property type="match status" value="1"/>
</dbReference>
<keyword evidence="2" id="KW-0378">Hydrolase</keyword>
<dbReference type="GO" id="GO:0006508">
    <property type="term" value="P:proteolysis"/>
    <property type="evidence" value="ECO:0007669"/>
    <property type="project" value="InterPro"/>
</dbReference>
<dbReference type="Pfam" id="PF04389">
    <property type="entry name" value="Peptidase_M28"/>
    <property type="match status" value="1"/>
</dbReference>
<dbReference type="InterPro" id="IPR045175">
    <property type="entry name" value="M28_fam"/>
</dbReference>
<dbReference type="PATRIC" id="fig|477641.3.peg.2387"/>
<dbReference type="InterPro" id="IPR023214">
    <property type="entry name" value="HAD_sf"/>
</dbReference>
<keyword evidence="2" id="KW-0031">Aminopeptidase</keyword>
<accession>I4EX24</accession>
<dbReference type="STRING" id="477641.MODMU_2508"/>
<dbReference type="GO" id="GO:0004177">
    <property type="term" value="F:aminopeptidase activity"/>
    <property type="evidence" value="ECO:0007669"/>
    <property type="project" value="UniProtKB-KW"/>
</dbReference>
<evidence type="ECO:0000259" key="1">
    <source>
        <dbReference type="Pfam" id="PF04389"/>
    </source>
</evidence>
<proteinExistence type="predicted"/>
<dbReference type="KEGG" id="mmar:MODMU_2508"/>
<dbReference type="HOGENOM" id="CLU_437322_0_0_11"/>
<dbReference type="OrthoDB" id="345880at2"/>
<dbReference type="EC" id="3.4.11.15" evidence="2"/>
<keyword evidence="2" id="KW-0645">Protease</keyword>
<dbReference type="Proteomes" id="UP000006461">
    <property type="component" value="Chromosome"/>
</dbReference>
<dbReference type="InterPro" id="IPR007484">
    <property type="entry name" value="Peptidase_M28"/>
</dbReference>
<dbReference type="SUPFAM" id="SSF56784">
    <property type="entry name" value="HAD-like"/>
    <property type="match status" value="1"/>
</dbReference>
<dbReference type="PANTHER" id="PTHR12147">
    <property type="entry name" value="METALLOPEPTIDASE M28 FAMILY MEMBER"/>
    <property type="match status" value="1"/>
</dbReference>
<dbReference type="EMBL" id="FO203431">
    <property type="protein sequence ID" value="CCH87937.1"/>
    <property type="molecule type" value="Genomic_DNA"/>
</dbReference>
<protein>
    <submittedName>
        <fullName evidence="2">Peptidase M28</fullName>
        <ecNumber evidence="2">3.4.11.15</ecNumber>
    </submittedName>
</protein>
<organism evidence="2 3">
    <name type="scientific">Modestobacter italicus (strain DSM 44449 / CECT 9708 / BC 501)</name>
    <dbReference type="NCBI Taxonomy" id="2732864"/>
    <lineage>
        <taxon>Bacteria</taxon>
        <taxon>Bacillati</taxon>
        <taxon>Actinomycetota</taxon>
        <taxon>Actinomycetes</taxon>
        <taxon>Geodermatophilales</taxon>
        <taxon>Geodermatophilaceae</taxon>
        <taxon>Modestobacter</taxon>
    </lineage>
</organism>
<dbReference type="InterPro" id="IPR036412">
    <property type="entry name" value="HAD-like_sf"/>
</dbReference>
<sequence>MKLILFDLGQTLEDGDVLLPGAREVLEAISALRDGNGAAALLGLVSDFDMPTEPSEVPEIQQRYHALLDHLGIRPFFEPVAERVTLSTEVGAFKPDEAVFRAAVTKADPALAFSDVLFVTENRGHVLAARRLGLAAAHLRGPGQTDGEVDSLADLVPVVREFVSDAGAQVATVVVVAADGDAGAAAAAAGLAWTMLGEVLVVTGPAARVQQFVATAGAAPPVPCTVDRQHLRLVIQIGRLFQEEHPEVPVVVDKGRYLVVALEPGAGALLDRPEDGHYAVRPLPTDAVVFAQRAAGPRQGAAPAVDRRGPVAALSRATFAADLGTLAGSRTRHSTGDGFLAAVDWARTELAAHGYATQVQTLPVGAGTTQNLIADRPGGADGRGVVIVTAHLDSVNLRGGPAAAAPGADDNASGAAGVLAIGRALAGHTGGHDLRLILFGGEEQGLIGSRHYVAGLSPAERARIRAVVNMDMIAGRNTDTPTVLLEGAAVSQEVIDALAAVAAAHTSLVVQTSLTPFNSDHVPFLDRGVPTVLTIEGADGANARVHTELDTVESCDVDLALEILRMNVAFVAQVLDER</sequence>
<dbReference type="eggNOG" id="COG2234">
    <property type="taxonomic scope" value="Bacteria"/>
</dbReference>
<dbReference type="Gene3D" id="3.40.50.1000">
    <property type="entry name" value="HAD superfamily/HAD-like"/>
    <property type="match status" value="1"/>
</dbReference>
<reference evidence="2 3" key="1">
    <citation type="journal article" date="2012" name="J. Bacteriol.">
        <title>Genome Sequence of Radiation-Resistant Modestobacter marinus Strain BC501, a Representative Actinobacterium That Thrives on Calcareous Stone Surfaces.</title>
        <authorList>
            <person name="Normand P."/>
            <person name="Gury J."/>
            <person name="Pujic P."/>
            <person name="Chouaia B."/>
            <person name="Crotti E."/>
            <person name="Brusetti L."/>
            <person name="Daffonchio D."/>
            <person name="Vacherie B."/>
            <person name="Barbe V."/>
            <person name="Medigue C."/>
            <person name="Calteau A."/>
            <person name="Ghodhbane-Gtari F."/>
            <person name="Essoussi I."/>
            <person name="Nouioui I."/>
            <person name="Abbassi-Ghozzi I."/>
            <person name="Gtari M."/>
        </authorList>
    </citation>
    <scope>NUCLEOTIDE SEQUENCE [LARGE SCALE GENOMIC DNA]</scope>
    <source>
        <strain evidence="3">BC 501</strain>
    </source>
</reference>
<dbReference type="GO" id="GO:0008235">
    <property type="term" value="F:metalloexopeptidase activity"/>
    <property type="evidence" value="ECO:0007669"/>
    <property type="project" value="InterPro"/>
</dbReference>
<evidence type="ECO:0000313" key="3">
    <source>
        <dbReference type="Proteomes" id="UP000006461"/>
    </source>
</evidence>
<dbReference type="Gene3D" id="3.40.630.10">
    <property type="entry name" value="Zn peptidases"/>
    <property type="match status" value="1"/>
</dbReference>
<feature type="domain" description="Peptidase M28" evidence="1">
    <location>
        <begin position="371"/>
        <end position="569"/>
    </location>
</feature>
<dbReference type="OMA" id="LRMNVAF"/>
<dbReference type="PANTHER" id="PTHR12147:SF26">
    <property type="entry name" value="PEPTIDASE M28 DOMAIN-CONTAINING PROTEIN"/>
    <property type="match status" value="1"/>
</dbReference>
<name>I4EX24_MODI5</name>
<evidence type="ECO:0000313" key="2">
    <source>
        <dbReference type="EMBL" id="CCH87937.1"/>
    </source>
</evidence>
<dbReference type="AlphaFoldDB" id="I4EX24"/>
<keyword evidence="3" id="KW-1185">Reference proteome</keyword>
<gene>
    <name evidence="2" type="ordered locus">MODMU_2508</name>
</gene>